<gene>
    <name evidence="2" type="ORF">Pen02_62270</name>
</gene>
<feature type="compositionally biased region" description="Low complexity" evidence="1">
    <location>
        <begin position="13"/>
        <end position="31"/>
    </location>
</feature>
<reference evidence="2 3" key="1">
    <citation type="submission" date="2021-01" db="EMBL/GenBank/DDBJ databases">
        <title>Whole genome shotgun sequence of Plantactinospora endophytica NBRC 110450.</title>
        <authorList>
            <person name="Komaki H."/>
            <person name="Tamura T."/>
        </authorList>
    </citation>
    <scope>NUCLEOTIDE SEQUENCE [LARGE SCALE GENOMIC DNA]</scope>
    <source>
        <strain evidence="2 3">NBRC 110450</strain>
    </source>
</reference>
<dbReference type="EMBL" id="BONW01000035">
    <property type="protein sequence ID" value="GIG91291.1"/>
    <property type="molecule type" value="Genomic_DNA"/>
</dbReference>
<evidence type="ECO:0000313" key="2">
    <source>
        <dbReference type="EMBL" id="GIG91291.1"/>
    </source>
</evidence>
<organism evidence="2 3">
    <name type="scientific">Plantactinospora endophytica</name>
    <dbReference type="NCBI Taxonomy" id="673535"/>
    <lineage>
        <taxon>Bacteria</taxon>
        <taxon>Bacillati</taxon>
        <taxon>Actinomycetota</taxon>
        <taxon>Actinomycetes</taxon>
        <taxon>Micromonosporales</taxon>
        <taxon>Micromonosporaceae</taxon>
        <taxon>Plantactinospora</taxon>
    </lineage>
</organism>
<evidence type="ECO:0000256" key="1">
    <source>
        <dbReference type="SAM" id="MobiDB-lite"/>
    </source>
</evidence>
<protein>
    <submittedName>
        <fullName evidence="2">Uncharacterized protein</fullName>
    </submittedName>
</protein>
<keyword evidence="3" id="KW-1185">Reference proteome</keyword>
<dbReference type="Proteomes" id="UP000646749">
    <property type="component" value="Unassembled WGS sequence"/>
</dbReference>
<name>A0ABQ4EAK1_9ACTN</name>
<sequence length="73" mass="6976">MSGSFRSDGRAGAGRSRATGDPAVGGPVVGDRAMAGAGPAVSARGGADRTDLHRGVGAVTGASPQDDGGGIRR</sequence>
<proteinExistence type="predicted"/>
<comment type="caution">
    <text evidence="2">The sequence shown here is derived from an EMBL/GenBank/DDBJ whole genome shotgun (WGS) entry which is preliminary data.</text>
</comment>
<evidence type="ECO:0000313" key="3">
    <source>
        <dbReference type="Proteomes" id="UP000646749"/>
    </source>
</evidence>
<accession>A0ABQ4EAK1</accession>
<feature type="region of interest" description="Disordered" evidence="1">
    <location>
        <begin position="1"/>
        <end position="73"/>
    </location>
</feature>